<dbReference type="PANTHER" id="PTHR34978">
    <property type="entry name" value="POSSIBLE SENSOR-TRANSDUCER PROTEIN BLAR"/>
    <property type="match status" value="1"/>
</dbReference>
<keyword evidence="1" id="KW-0813">Transport</keyword>
<dbReference type="PROSITE" id="PS52016">
    <property type="entry name" value="TONB_DEPENDENT_REC_3"/>
    <property type="match status" value="1"/>
</dbReference>
<name>A0ABR7DTV5_9BACT</name>
<dbReference type="EMBL" id="JACOOJ010000035">
    <property type="protein sequence ID" value="MBC5634332.1"/>
    <property type="molecule type" value="Genomic_DNA"/>
</dbReference>
<comment type="similarity">
    <text evidence="1">Belongs to the TonB-dependent receptor family.</text>
</comment>
<dbReference type="InterPro" id="IPR012910">
    <property type="entry name" value="Plug_dom"/>
</dbReference>
<sequence>MGTFLVFIMKSTCCLAVFYLFYRLLLSRDTFHRFNRMALLSVIAFSIAIPFIRFVTDEPAVVQPAVPDIERLLQMAGTPVEEESGFPFWLAALFTAYAGGCLFFAGRFLYSIWQIVRLIRSGEVTLLEDGTRFVVTDRTIPPFSWMKYIVISRIDMEESGAEILAHEQAHIRACHSLDMWLAGCCAVLHWFNPAAWLLKQELQNVHEYEADESVIAHGVDAKHYQLLLIKKAVGAQRFTSMANSFNHSKLKKRITMMLKQKSNPWARLKYLYVLPLAAITVAAFARPEISRRLENISDVEFAEVLTSRQDKKMSQAEKKEAVKKMGQEVKEMKHEVKEMKRESVQMKQDSKKVKQEAKAMKEEAKQNALDMKADALEAGEAARQVRQDAVKASEKVREDKKQAHKDKPQIEMTVNQEPREDVVVIGYGSIKQQDGKVFDIIKKDKPLLRPLEFESNMRPAGGVRYAKPDPLVMIDGVEYAGGLDKVNPDEIESISIMKDKSAIEMYGKKAVGGVILITTKKHLLK</sequence>
<feature type="domain" description="TonB-dependent receptor plug" evidence="6">
    <location>
        <begin position="468"/>
        <end position="514"/>
    </location>
</feature>
<dbReference type="Pfam" id="PF05569">
    <property type="entry name" value="Peptidase_M56"/>
    <property type="match status" value="1"/>
</dbReference>
<keyword evidence="1 4" id="KW-0472">Membrane</keyword>
<feature type="transmembrane region" description="Helical" evidence="4">
    <location>
        <begin position="6"/>
        <end position="25"/>
    </location>
</feature>
<comment type="caution">
    <text evidence="7">The sequence shown here is derived from an EMBL/GenBank/DDBJ whole genome shotgun (WGS) entry which is preliminary data.</text>
</comment>
<evidence type="ECO:0000256" key="4">
    <source>
        <dbReference type="SAM" id="Phobius"/>
    </source>
</evidence>
<keyword evidence="8" id="KW-1185">Reference proteome</keyword>
<dbReference type="SUPFAM" id="SSF56935">
    <property type="entry name" value="Porins"/>
    <property type="match status" value="1"/>
</dbReference>
<accession>A0ABR7DTV5</accession>
<dbReference type="InterPro" id="IPR039426">
    <property type="entry name" value="TonB-dep_rcpt-like"/>
</dbReference>
<feature type="transmembrane region" description="Helical" evidence="4">
    <location>
        <begin position="88"/>
        <end position="110"/>
    </location>
</feature>
<dbReference type="PANTHER" id="PTHR34978:SF3">
    <property type="entry name" value="SLR0241 PROTEIN"/>
    <property type="match status" value="1"/>
</dbReference>
<feature type="domain" description="Peptidase M56" evidence="5">
    <location>
        <begin position="149"/>
        <end position="257"/>
    </location>
</feature>
<protein>
    <submittedName>
        <fullName evidence="7">TonB-dependent receptor plug domain-containing protein</fullName>
    </submittedName>
</protein>
<comment type="subcellular location">
    <subcellularLocation>
        <location evidence="1">Cell outer membrane</location>
        <topology evidence="1">Multi-pass membrane protein</topology>
    </subcellularLocation>
</comment>
<keyword evidence="1 4" id="KW-0812">Transmembrane</keyword>
<feature type="region of interest" description="Disordered" evidence="3">
    <location>
        <begin position="384"/>
        <end position="407"/>
    </location>
</feature>
<dbReference type="InterPro" id="IPR008756">
    <property type="entry name" value="Peptidase_M56"/>
</dbReference>
<proteinExistence type="inferred from homology"/>
<dbReference type="CDD" id="cd07341">
    <property type="entry name" value="M56_BlaR1_MecR1_like"/>
    <property type="match status" value="1"/>
</dbReference>
<feature type="coiled-coil region" evidence="2">
    <location>
        <begin position="315"/>
        <end position="374"/>
    </location>
</feature>
<dbReference type="RefSeq" id="WP_186930946.1">
    <property type="nucleotide sequence ID" value="NZ_JACOOJ010000035.1"/>
</dbReference>
<reference evidence="7 8" key="1">
    <citation type="submission" date="2020-08" db="EMBL/GenBank/DDBJ databases">
        <title>Genome public.</title>
        <authorList>
            <person name="Liu C."/>
            <person name="Sun Q."/>
        </authorList>
    </citation>
    <scope>NUCLEOTIDE SEQUENCE [LARGE SCALE GENOMIC DNA]</scope>
    <source>
        <strain evidence="7 8">NSJ-79</strain>
    </source>
</reference>
<feature type="transmembrane region" description="Helical" evidence="4">
    <location>
        <begin position="37"/>
        <end position="56"/>
    </location>
</feature>
<keyword evidence="1" id="KW-1134">Transmembrane beta strand</keyword>
<evidence type="ECO:0000259" key="6">
    <source>
        <dbReference type="Pfam" id="PF07715"/>
    </source>
</evidence>
<evidence type="ECO:0000259" key="5">
    <source>
        <dbReference type="Pfam" id="PF05569"/>
    </source>
</evidence>
<keyword evidence="4" id="KW-1133">Transmembrane helix</keyword>
<evidence type="ECO:0000313" key="8">
    <source>
        <dbReference type="Proteomes" id="UP000651475"/>
    </source>
</evidence>
<evidence type="ECO:0000256" key="1">
    <source>
        <dbReference type="PROSITE-ProRule" id="PRU01360"/>
    </source>
</evidence>
<dbReference type="Proteomes" id="UP000651475">
    <property type="component" value="Unassembled WGS sequence"/>
</dbReference>
<dbReference type="InterPro" id="IPR037066">
    <property type="entry name" value="Plug_dom_sf"/>
</dbReference>
<keyword evidence="2" id="KW-0175">Coiled coil</keyword>
<evidence type="ECO:0000313" key="7">
    <source>
        <dbReference type="EMBL" id="MBC5634332.1"/>
    </source>
</evidence>
<keyword evidence="7" id="KW-0675">Receptor</keyword>
<dbReference type="Pfam" id="PF07715">
    <property type="entry name" value="Plug"/>
    <property type="match status" value="1"/>
</dbReference>
<dbReference type="InterPro" id="IPR052173">
    <property type="entry name" value="Beta-lactam_resp_regulator"/>
</dbReference>
<dbReference type="Gene3D" id="2.170.130.10">
    <property type="entry name" value="TonB-dependent receptor, plug domain"/>
    <property type="match status" value="1"/>
</dbReference>
<feature type="transmembrane region" description="Helical" evidence="4">
    <location>
        <begin position="268"/>
        <end position="285"/>
    </location>
</feature>
<keyword evidence="1" id="KW-0998">Cell outer membrane</keyword>
<evidence type="ECO:0000256" key="3">
    <source>
        <dbReference type="SAM" id="MobiDB-lite"/>
    </source>
</evidence>
<gene>
    <name evidence="7" type="ORF">H8S65_16430</name>
</gene>
<organism evidence="7 8">
    <name type="scientific">Parabacteroides hominis</name>
    <dbReference type="NCBI Taxonomy" id="2763057"/>
    <lineage>
        <taxon>Bacteria</taxon>
        <taxon>Pseudomonadati</taxon>
        <taxon>Bacteroidota</taxon>
        <taxon>Bacteroidia</taxon>
        <taxon>Bacteroidales</taxon>
        <taxon>Tannerellaceae</taxon>
        <taxon>Parabacteroides</taxon>
    </lineage>
</organism>
<evidence type="ECO:0000256" key="2">
    <source>
        <dbReference type="SAM" id="Coils"/>
    </source>
</evidence>